<proteinExistence type="predicted"/>
<keyword evidence="3" id="KW-1185">Reference proteome</keyword>
<gene>
    <name evidence="2" type="ORF">CLG96_00765</name>
</gene>
<name>A0A2T5G2Z8_9SPHN</name>
<comment type="caution">
    <text evidence="2">The sequence shown here is derived from an EMBL/GenBank/DDBJ whole genome shotgun (WGS) entry which is preliminary data.</text>
</comment>
<protein>
    <submittedName>
        <fullName evidence="2">Dihydroneopterin aldolase</fullName>
    </submittedName>
</protein>
<dbReference type="EMBL" id="NWBU01000004">
    <property type="protein sequence ID" value="PTQ13522.1"/>
    <property type="molecule type" value="Genomic_DNA"/>
</dbReference>
<dbReference type="OrthoDB" id="7580479at2"/>
<dbReference type="GO" id="GO:0006760">
    <property type="term" value="P:folic acid-containing compound metabolic process"/>
    <property type="evidence" value="ECO:0007669"/>
    <property type="project" value="InterPro"/>
</dbReference>
<dbReference type="GO" id="GO:0004150">
    <property type="term" value="F:dihydroneopterin aldolase activity"/>
    <property type="evidence" value="ECO:0007669"/>
    <property type="project" value="InterPro"/>
</dbReference>
<evidence type="ECO:0000313" key="3">
    <source>
        <dbReference type="Proteomes" id="UP000244162"/>
    </source>
</evidence>
<dbReference type="Pfam" id="PF02152">
    <property type="entry name" value="FolB"/>
    <property type="match status" value="1"/>
</dbReference>
<dbReference type="AlphaFoldDB" id="A0A2T5G2Z8"/>
<dbReference type="SUPFAM" id="SSF55620">
    <property type="entry name" value="Tetrahydrobiopterin biosynthesis enzymes-like"/>
    <property type="match status" value="1"/>
</dbReference>
<organism evidence="2 3">
    <name type="scientific">Sphingomonas oleivorans</name>
    <dbReference type="NCBI Taxonomy" id="1735121"/>
    <lineage>
        <taxon>Bacteria</taxon>
        <taxon>Pseudomonadati</taxon>
        <taxon>Pseudomonadota</taxon>
        <taxon>Alphaproteobacteria</taxon>
        <taxon>Sphingomonadales</taxon>
        <taxon>Sphingomonadaceae</taxon>
        <taxon>Sphingomonas</taxon>
    </lineage>
</organism>
<evidence type="ECO:0000313" key="2">
    <source>
        <dbReference type="EMBL" id="PTQ13522.1"/>
    </source>
</evidence>
<evidence type="ECO:0000259" key="1">
    <source>
        <dbReference type="SMART" id="SM00905"/>
    </source>
</evidence>
<dbReference type="Proteomes" id="UP000244162">
    <property type="component" value="Unassembled WGS sequence"/>
</dbReference>
<dbReference type="SMART" id="SM00905">
    <property type="entry name" value="FolB"/>
    <property type="match status" value="1"/>
</dbReference>
<reference evidence="2 3" key="1">
    <citation type="submission" date="2017-09" db="EMBL/GenBank/DDBJ databases">
        <title>Sphingomonas panjinensis sp.nov., isolated from oil-contaminated soil.</title>
        <authorList>
            <person name="Wang L."/>
            <person name="Chen L."/>
        </authorList>
    </citation>
    <scope>NUCLEOTIDE SEQUENCE [LARGE SCALE GENOMIC DNA]</scope>
    <source>
        <strain evidence="2 3">FW-11</strain>
    </source>
</reference>
<dbReference type="InterPro" id="IPR043133">
    <property type="entry name" value="GTP-CH-I_C/QueF"/>
</dbReference>
<feature type="domain" description="Dihydroneopterin aldolase/epimerase" evidence="1">
    <location>
        <begin position="1"/>
        <end position="101"/>
    </location>
</feature>
<sequence length="107" mass="11545">MAHIGVHPHERGRAQQLLIDLDMDIAPVPEDRIGATFDYERVRDALAATLACGHIELVESFAERMGRALLAAPGIEAIEIRVTKPAALAPDAEAAGVLLRMRRGRAA</sequence>
<dbReference type="InterPro" id="IPR006157">
    <property type="entry name" value="FolB_dom"/>
</dbReference>
<dbReference type="Gene3D" id="3.30.1130.10">
    <property type="match status" value="1"/>
</dbReference>
<accession>A0A2T5G2Z8</accession>